<dbReference type="EMBL" id="LAZR01038802">
    <property type="protein sequence ID" value="KKL18614.1"/>
    <property type="molecule type" value="Genomic_DNA"/>
</dbReference>
<organism evidence="1">
    <name type="scientific">marine sediment metagenome</name>
    <dbReference type="NCBI Taxonomy" id="412755"/>
    <lineage>
        <taxon>unclassified sequences</taxon>
        <taxon>metagenomes</taxon>
        <taxon>ecological metagenomes</taxon>
    </lineage>
</organism>
<sequence length="507" mass="57003">TISLFSFSLLNWNFNNSLTDSNSHTEFDLFNELKTSDYSSSYSNTGKNMALILHQSYLNNSFNTILNTSDPNNNEFVVPSPEDSTFNSSYIYFKIEDIVAQNKTIDIETGTGRAQDIITDWSFSFEIPQSSILKNFSIALSDNTFAAGGSDIALRLFNATYNAGQSRIEPDENTFLVSESQNIPNLSGPTWYDFIVNADLDYSQTYGGTFFIRLWRTSSGSTYPQFNYQRNTDGNDVNNSLTYRDPSSFVKIEWEASLKVALGLNDNTPNPTAINLEINNTIVFDDVGNSGYWIKQNQNYTDNDGNLDFNITADWWDVICNISQVQINYTKTDLSASSKFTIAGSGQIVNWNVTRNGGLNYFDAGFSDYRINFTIPATWHSSSIKVFNGSDEWSIKKRLLSNGYREVEVPNAINGTFWFLNATSDNAIASIETTPTSTFNYSDIVPFNATFLNYTYDGIINLSIYSPAAINNRLNYTFTNSSFGAGLEVYFGNWNISENATKYGIFR</sequence>
<reference evidence="1" key="1">
    <citation type="journal article" date="2015" name="Nature">
        <title>Complex archaea that bridge the gap between prokaryotes and eukaryotes.</title>
        <authorList>
            <person name="Spang A."/>
            <person name="Saw J.H."/>
            <person name="Jorgensen S.L."/>
            <person name="Zaremba-Niedzwiedzka K."/>
            <person name="Martijn J."/>
            <person name="Lind A.E."/>
            <person name="van Eijk R."/>
            <person name="Schleper C."/>
            <person name="Guy L."/>
            <person name="Ettema T.J."/>
        </authorList>
    </citation>
    <scope>NUCLEOTIDE SEQUENCE</scope>
</reference>
<dbReference type="AlphaFoldDB" id="A0A0F9B9H8"/>
<proteinExistence type="predicted"/>
<feature type="non-terminal residue" evidence="1">
    <location>
        <position position="507"/>
    </location>
</feature>
<protein>
    <submittedName>
        <fullName evidence="1">Uncharacterized protein</fullName>
    </submittedName>
</protein>
<feature type="non-terminal residue" evidence="1">
    <location>
        <position position="1"/>
    </location>
</feature>
<name>A0A0F9B9H8_9ZZZZ</name>
<gene>
    <name evidence="1" type="ORF">LCGC14_2473760</name>
</gene>
<evidence type="ECO:0000313" key="1">
    <source>
        <dbReference type="EMBL" id="KKL18614.1"/>
    </source>
</evidence>
<accession>A0A0F9B9H8</accession>
<comment type="caution">
    <text evidence="1">The sequence shown here is derived from an EMBL/GenBank/DDBJ whole genome shotgun (WGS) entry which is preliminary data.</text>
</comment>